<name>A0A7S0S6P8_9CHLO</name>
<evidence type="ECO:0000313" key="1">
    <source>
        <dbReference type="EMBL" id="CAD8697252.1"/>
    </source>
</evidence>
<dbReference type="AlphaFoldDB" id="A0A7S0S6P8"/>
<protein>
    <submittedName>
        <fullName evidence="1">Uncharacterized protein</fullName>
    </submittedName>
</protein>
<reference evidence="1" key="1">
    <citation type="submission" date="2021-01" db="EMBL/GenBank/DDBJ databases">
        <authorList>
            <person name="Corre E."/>
            <person name="Pelletier E."/>
            <person name="Niang G."/>
            <person name="Scheremetjew M."/>
            <person name="Finn R."/>
            <person name="Kale V."/>
            <person name="Holt S."/>
            <person name="Cochrane G."/>
            <person name="Meng A."/>
            <person name="Brown T."/>
            <person name="Cohen L."/>
        </authorList>
    </citation>
    <scope>NUCLEOTIDE SEQUENCE</scope>
    <source>
        <strain evidence="1">SAG 11-49</strain>
    </source>
</reference>
<proteinExistence type="predicted"/>
<accession>A0A7S0S6P8</accession>
<sequence>MSQLATPCCTGCQPLGRSAALDCCAMPAAWLPAAAFTVPVPQLVRSVHKFQLESPAITQSNFFTPIASHFMSHVQLAVCVQAWWRSRLRPPWRCLALIAAASLSACCACHSVYSPPVSMTTFGSLRAAAVAAW</sequence>
<dbReference type="EMBL" id="HBFB01038067">
    <property type="protein sequence ID" value="CAD8697252.1"/>
    <property type="molecule type" value="Transcribed_RNA"/>
</dbReference>
<organism evidence="1">
    <name type="scientific">Chlamydomonas leiostraca</name>
    <dbReference type="NCBI Taxonomy" id="1034604"/>
    <lineage>
        <taxon>Eukaryota</taxon>
        <taxon>Viridiplantae</taxon>
        <taxon>Chlorophyta</taxon>
        <taxon>core chlorophytes</taxon>
        <taxon>Chlorophyceae</taxon>
        <taxon>CS clade</taxon>
        <taxon>Chlamydomonadales</taxon>
        <taxon>Chlamydomonadaceae</taxon>
        <taxon>Chlamydomonas</taxon>
    </lineage>
</organism>
<gene>
    <name evidence="1" type="ORF">CLEI1391_LOCUS21439</name>
</gene>